<reference evidence="1 2" key="1">
    <citation type="journal article" date="2017" name="Nat. Ecol. Evol.">
        <title>Scallop genome provides insights into evolution of bilaterian karyotype and development.</title>
        <authorList>
            <person name="Wang S."/>
            <person name="Zhang J."/>
            <person name="Jiao W."/>
            <person name="Li J."/>
            <person name="Xun X."/>
            <person name="Sun Y."/>
            <person name="Guo X."/>
            <person name="Huan P."/>
            <person name="Dong B."/>
            <person name="Zhang L."/>
            <person name="Hu X."/>
            <person name="Sun X."/>
            <person name="Wang J."/>
            <person name="Zhao C."/>
            <person name="Wang Y."/>
            <person name="Wang D."/>
            <person name="Huang X."/>
            <person name="Wang R."/>
            <person name="Lv J."/>
            <person name="Li Y."/>
            <person name="Zhang Z."/>
            <person name="Liu B."/>
            <person name="Lu W."/>
            <person name="Hui Y."/>
            <person name="Liang J."/>
            <person name="Zhou Z."/>
            <person name="Hou R."/>
            <person name="Li X."/>
            <person name="Liu Y."/>
            <person name="Li H."/>
            <person name="Ning X."/>
            <person name="Lin Y."/>
            <person name="Zhao L."/>
            <person name="Xing Q."/>
            <person name="Dou J."/>
            <person name="Li Y."/>
            <person name="Mao J."/>
            <person name="Guo H."/>
            <person name="Dou H."/>
            <person name="Li T."/>
            <person name="Mu C."/>
            <person name="Jiang W."/>
            <person name="Fu Q."/>
            <person name="Fu X."/>
            <person name="Miao Y."/>
            <person name="Liu J."/>
            <person name="Yu Q."/>
            <person name="Li R."/>
            <person name="Liao H."/>
            <person name="Li X."/>
            <person name="Kong Y."/>
            <person name="Jiang Z."/>
            <person name="Chourrout D."/>
            <person name="Li R."/>
            <person name="Bao Z."/>
        </authorList>
    </citation>
    <scope>NUCLEOTIDE SEQUENCE [LARGE SCALE GENOMIC DNA]</scope>
    <source>
        <strain evidence="1 2">PY_sf001</strain>
    </source>
</reference>
<dbReference type="AlphaFoldDB" id="A0A210QHU8"/>
<protein>
    <submittedName>
        <fullName evidence="1">Uncharacterized protein</fullName>
    </submittedName>
</protein>
<comment type="caution">
    <text evidence="1">The sequence shown here is derived from an EMBL/GenBank/DDBJ whole genome shotgun (WGS) entry which is preliminary data.</text>
</comment>
<keyword evidence="2" id="KW-1185">Reference proteome</keyword>
<name>A0A210QHU8_MIZYE</name>
<dbReference type="PANTHER" id="PTHR46601:SF1">
    <property type="entry name" value="ADF-H DOMAIN-CONTAINING PROTEIN"/>
    <property type="match status" value="1"/>
</dbReference>
<dbReference type="EMBL" id="NEDP02003599">
    <property type="protein sequence ID" value="OWF48334.1"/>
    <property type="molecule type" value="Genomic_DNA"/>
</dbReference>
<evidence type="ECO:0000313" key="2">
    <source>
        <dbReference type="Proteomes" id="UP000242188"/>
    </source>
</evidence>
<organism evidence="1 2">
    <name type="scientific">Mizuhopecten yessoensis</name>
    <name type="common">Japanese scallop</name>
    <name type="synonym">Patinopecten yessoensis</name>
    <dbReference type="NCBI Taxonomy" id="6573"/>
    <lineage>
        <taxon>Eukaryota</taxon>
        <taxon>Metazoa</taxon>
        <taxon>Spiralia</taxon>
        <taxon>Lophotrochozoa</taxon>
        <taxon>Mollusca</taxon>
        <taxon>Bivalvia</taxon>
        <taxon>Autobranchia</taxon>
        <taxon>Pteriomorphia</taxon>
        <taxon>Pectinida</taxon>
        <taxon>Pectinoidea</taxon>
        <taxon>Pectinidae</taxon>
        <taxon>Mizuhopecten</taxon>
    </lineage>
</organism>
<evidence type="ECO:0000313" key="1">
    <source>
        <dbReference type="EMBL" id="OWF48334.1"/>
    </source>
</evidence>
<accession>A0A210QHU8</accession>
<gene>
    <name evidence="1" type="ORF">KP79_PYT26118</name>
</gene>
<proteinExistence type="predicted"/>
<dbReference type="Proteomes" id="UP000242188">
    <property type="component" value="Unassembled WGS sequence"/>
</dbReference>
<dbReference type="OrthoDB" id="10065669at2759"/>
<dbReference type="PANTHER" id="PTHR46601">
    <property type="entry name" value="ULP_PROTEASE DOMAIN-CONTAINING PROTEIN"/>
    <property type="match status" value="1"/>
</dbReference>
<sequence>MVEELVSEIGPLAMHLFVASWQYSQFVEIRTNMPNGWIVLTADFAENYRTFYQDEIQSAHWQYQQVTVHTTVAYYRCPPRNCKDVVTESMVCFSEDLKHDASSVHAYLMTLDEHLSKSVEIVHQVQFTDGCSCQYKSKEPFMVITSDDYDFTVEIKNFGSRHGKGPCDGLGAVVKQATKRAVERREVIVRTARDMYNYCVKNLTLDESHVDKDKCCHTLRAFFLVFDIKRNRLKFPLYTLARKIHCVRGVQSGVVEVKNLSCFLQGLCRRK</sequence>